<gene>
    <name evidence="1" type="ORF">ETD96_42685</name>
</gene>
<comment type="caution">
    <text evidence="1">The sequence shown here is derived from an EMBL/GenBank/DDBJ whole genome shotgun (WGS) entry which is preliminary data.</text>
</comment>
<dbReference type="OrthoDB" id="9806976at2"/>
<organism evidence="1 2">
    <name type="scientific">Actinomadura geliboluensis</name>
    <dbReference type="NCBI Taxonomy" id="882440"/>
    <lineage>
        <taxon>Bacteria</taxon>
        <taxon>Bacillati</taxon>
        <taxon>Actinomycetota</taxon>
        <taxon>Actinomycetes</taxon>
        <taxon>Streptosporangiales</taxon>
        <taxon>Thermomonosporaceae</taxon>
        <taxon>Actinomadura</taxon>
    </lineage>
</organism>
<dbReference type="AlphaFoldDB" id="A0A5S4FX15"/>
<reference evidence="1 2" key="1">
    <citation type="submission" date="2019-05" db="EMBL/GenBank/DDBJ databases">
        <title>Draft genome sequence of Actinomadura geliboluensis A8036.</title>
        <authorList>
            <person name="Saricaoglu S."/>
            <person name="Isik K."/>
        </authorList>
    </citation>
    <scope>NUCLEOTIDE SEQUENCE [LARGE SCALE GENOMIC DNA]</scope>
    <source>
        <strain evidence="1 2">A8036</strain>
    </source>
</reference>
<dbReference type="InterPro" id="IPR036390">
    <property type="entry name" value="WH_DNA-bd_sf"/>
</dbReference>
<accession>A0A5S4FX15</accession>
<name>A0A5S4FX15_9ACTN</name>
<proteinExistence type="predicted"/>
<evidence type="ECO:0000313" key="2">
    <source>
        <dbReference type="Proteomes" id="UP000305238"/>
    </source>
</evidence>
<dbReference type="Proteomes" id="UP000305238">
    <property type="component" value="Unassembled WGS sequence"/>
</dbReference>
<dbReference type="RefSeq" id="WP_138642170.1">
    <property type="nucleotide sequence ID" value="NZ_VCKZ01000627.1"/>
</dbReference>
<protein>
    <submittedName>
        <fullName evidence="1">Helix-turn-helix transcriptional regulator</fullName>
    </submittedName>
</protein>
<sequence>GGPVSVGDLAREFPMTLPSFMKHVRTLEASGLIRTAKAGRVRTCTLNRERLVLLDEWLAEQRRIWEERTDRLEQFVTDVEEQ</sequence>
<evidence type="ECO:0000313" key="1">
    <source>
        <dbReference type="EMBL" id="TMR25377.1"/>
    </source>
</evidence>
<dbReference type="Gene3D" id="1.10.10.10">
    <property type="entry name" value="Winged helix-like DNA-binding domain superfamily/Winged helix DNA-binding domain"/>
    <property type="match status" value="1"/>
</dbReference>
<feature type="non-terminal residue" evidence="1">
    <location>
        <position position="1"/>
    </location>
</feature>
<dbReference type="PANTHER" id="PTHR38600">
    <property type="entry name" value="TRANSCRIPTIONAL REGULATORY PROTEIN"/>
    <property type="match status" value="1"/>
</dbReference>
<dbReference type="EMBL" id="VCKZ01000627">
    <property type="protein sequence ID" value="TMR25377.1"/>
    <property type="molecule type" value="Genomic_DNA"/>
</dbReference>
<dbReference type="PANTHER" id="PTHR38600:SF2">
    <property type="entry name" value="SLL0088 PROTEIN"/>
    <property type="match status" value="1"/>
</dbReference>
<keyword evidence="2" id="KW-1185">Reference proteome</keyword>
<dbReference type="InterPro" id="IPR036388">
    <property type="entry name" value="WH-like_DNA-bd_sf"/>
</dbReference>
<dbReference type="SUPFAM" id="SSF46785">
    <property type="entry name" value="Winged helix' DNA-binding domain"/>
    <property type="match status" value="1"/>
</dbReference>